<gene>
    <name evidence="1" type="ORF">BV22DRAFT_106900</name>
</gene>
<evidence type="ECO:0000313" key="2">
    <source>
        <dbReference type="Proteomes" id="UP000790709"/>
    </source>
</evidence>
<dbReference type="EMBL" id="MU266338">
    <property type="protein sequence ID" value="KAH7929749.1"/>
    <property type="molecule type" value="Genomic_DNA"/>
</dbReference>
<evidence type="ECO:0000313" key="1">
    <source>
        <dbReference type="EMBL" id="KAH7929749.1"/>
    </source>
</evidence>
<dbReference type="Proteomes" id="UP000790709">
    <property type="component" value="Unassembled WGS sequence"/>
</dbReference>
<keyword evidence="2" id="KW-1185">Reference proteome</keyword>
<reference evidence="1" key="1">
    <citation type="journal article" date="2021" name="New Phytol.">
        <title>Evolutionary innovations through gain and loss of genes in the ectomycorrhizal Boletales.</title>
        <authorList>
            <person name="Wu G."/>
            <person name="Miyauchi S."/>
            <person name="Morin E."/>
            <person name="Kuo A."/>
            <person name="Drula E."/>
            <person name="Varga T."/>
            <person name="Kohler A."/>
            <person name="Feng B."/>
            <person name="Cao Y."/>
            <person name="Lipzen A."/>
            <person name="Daum C."/>
            <person name="Hundley H."/>
            <person name="Pangilinan J."/>
            <person name="Johnson J."/>
            <person name="Barry K."/>
            <person name="LaButti K."/>
            <person name="Ng V."/>
            <person name="Ahrendt S."/>
            <person name="Min B."/>
            <person name="Choi I.G."/>
            <person name="Park H."/>
            <person name="Plett J.M."/>
            <person name="Magnuson J."/>
            <person name="Spatafora J.W."/>
            <person name="Nagy L.G."/>
            <person name="Henrissat B."/>
            <person name="Grigoriev I.V."/>
            <person name="Yang Z.L."/>
            <person name="Xu J."/>
            <person name="Martin F.M."/>
        </authorList>
    </citation>
    <scope>NUCLEOTIDE SEQUENCE</scope>
    <source>
        <strain evidence="1">KUC20120723A-06</strain>
    </source>
</reference>
<proteinExistence type="predicted"/>
<accession>A0ACB8BWJ6</accession>
<sequence>MAYRDPYAEQYGRYDQQYGDAPAFNPYNSSQPHQSYDQGGYDSYAGGYKDEPNVPAQDAGASYPPGPGNTKETSAFDHADFARGSTGSRPRDLRHWRYEHQGALWTRGSRGRCIGRFCCCSIMIVVLFIVSILLALALWIRPPNIVVGSVQPSTTGNQIELQSNGVTINLGVNISVSNPNYFSVSFSSIKANIYYPIDGTQVFIGSGNETDVTFPANSNRNFTFPFAIDYTTTMPSSSAIFSQLEQKCGATGSASDITVNYDITLGLRILFFVVSPTVSNSLSFACPLSASDISKLIPLISGGSI</sequence>
<comment type="caution">
    <text evidence="1">The sequence shown here is derived from an EMBL/GenBank/DDBJ whole genome shotgun (WGS) entry which is preliminary data.</text>
</comment>
<name>A0ACB8BWJ6_9AGAM</name>
<protein>
    <submittedName>
        <fullName evidence="1">Uncharacterized protein</fullName>
    </submittedName>
</protein>
<organism evidence="1 2">
    <name type="scientific">Leucogyrophana mollusca</name>
    <dbReference type="NCBI Taxonomy" id="85980"/>
    <lineage>
        <taxon>Eukaryota</taxon>
        <taxon>Fungi</taxon>
        <taxon>Dikarya</taxon>
        <taxon>Basidiomycota</taxon>
        <taxon>Agaricomycotina</taxon>
        <taxon>Agaricomycetes</taxon>
        <taxon>Agaricomycetidae</taxon>
        <taxon>Boletales</taxon>
        <taxon>Boletales incertae sedis</taxon>
        <taxon>Leucogyrophana</taxon>
    </lineage>
</organism>